<gene>
    <name evidence="2" type="ORF">ENSA7_44520</name>
</gene>
<evidence type="ECO:0000313" key="2">
    <source>
        <dbReference type="EMBL" id="PRQ05562.1"/>
    </source>
</evidence>
<dbReference type="PROSITE" id="PS51257">
    <property type="entry name" value="PROKAR_LIPOPROTEIN"/>
    <property type="match status" value="1"/>
</dbReference>
<feature type="signal peptide" evidence="1">
    <location>
        <begin position="1"/>
        <end position="20"/>
    </location>
</feature>
<dbReference type="EMBL" id="PVNL01000092">
    <property type="protein sequence ID" value="PRQ05562.1"/>
    <property type="molecule type" value="Genomic_DNA"/>
</dbReference>
<name>A0A2S9YKJ1_9BACT</name>
<dbReference type="Proteomes" id="UP000238823">
    <property type="component" value="Unassembled WGS sequence"/>
</dbReference>
<protein>
    <submittedName>
        <fullName evidence="2">Uncharacterized protein</fullName>
    </submittedName>
</protein>
<accession>A0A2S9YKJ1</accession>
<keyword evidence="1" id="KW-0732">Signal</keyword>
<feature type="chain" id="PRO_5015673164" evidence="1">
    <location>
        <begin position="21"/>
        <end position="389"/>
    </location>
</feature>
<dbReference type="AlphaFoldDB" id="A0A2S9YKJ1"/>
<evidence type="ECO:0000256" key="1">
    <source>
        <dbReference type="SAM" id="SignalP"/>
    </source>
</evidence>
<comment type="caution">
    <text evidence="2">The sequence shown here is derived from an EMBL/GenBank/DDBJ whole genome shotgun (WGS) entry which is preliminary data.</text>
</comment>
<sequence length="389" mass="41801">MKISPITATTLALAALTMSATGCNPPPSDGFYVWCNGASAGLYYENDLHGQVNRFSLCLGSEHWAGTGETGGIDLDGWTNDPEDIETLRSMCVEHCQNLSSDGRGNCLQSPGAEWQIRNHQDKVVPDPLMLIDDPEHLDCVVPKSRFASSPEETKVIPPGSSPTWPSSGQPLALACDDFETCANELAIPIGVNLYDDDSTTAWGPGMGGADHLTTTSVASRSSLAITLENPAFAPSSEVGALEDGQFEYSAPDCGDLECPMYLANLSIGNTSTVWELYSHQLLDDIYIRDIHVQLRRPTLGVWNTSTGEFYLSEQRLDLIVAGSLQIGAGSPTVETYYVTNSAAIYGQLGDHGEVEIFDLHVDDSEFSLAAKLDYDTPATSPTAIDHGD</sequence>
<reference evidence="2 3" key="1">
    <citation type="submission" date="2018-03" db="EMBL/GenBank/DDBJ databases">
        <title>Draft Genome Sequences of the Obligatory Marine Myxobacteria Enhygromyxa salina SWB007.</title>
        <authorList>
            <person name="Poehlein A."/>
            <person name="Moghaddam J.A."/>
            <person name="Harms H."/>
            <person name="Alanjari M."/>
            <person name="Koenig G.M."/>
            <person name="Daniel R."/>
            <person name="Schaeberle T.F."/>
        </authorList>
    </citation>
    <scope>NUCLEOTIDE SEQUENCE [LARGE SCALE GENOMIC DNA]</scope>
    <source>
        <strain evidence="2 3">SWB007</strain>
    </source>
</reference>
<organism evidence="2 3">
    <name type="scientific">Enhygromyxa salina</name>
    <dbReference type="NCBI Taxonomy" id="215803"/>
    <lineage>
        <taxon>Bacteria</taxon>
        <taxon>Pseudomonadati</taxon>
        <taxon>Myxococcota</taxon>
        <taxon>Polyangia</taxon>
        <taxon>Nannocystales</taxon>
        <taxon>Nannocystaceae</taxon>
        <taxon>Enhygromyxa</taxon>
    </lineage>
</organism>
<proteinExistence type="predicted"/>
<evidence type="ECO:0000313" key="3">
    <source>
        <dbReference type="Proteomes" id="UP000238823"/>
    </source>
</evidence>